<dbReference type="RefSeq" id="WP_069796512.1">
    <property type="nucleotide sequence ID" value="NZ_CP034157.1"/>
</dbReference>
<protein>
    <recommendedName>
        <fullName evidence="3">DUF2007 domain-containing protein</fullName>
    </recommendedName>
</protein>
<keyword evidence="2" id="KW-1185">Reference proteome</keyword>
<accession>A0A1E5UHN8</accession>
<dbReference type="EMBL" id="MKGI01000005">
    <property type="protein sequence ID" value="OEL12308.1"/>
    <property type="molecule type" value="Genomic_DNA"/>
</dbReference>
<evidence type="ECO:0000313" key="1">
    <source>
        <dbReference type="EMBL" id="OEL12308.1"/>
    </source>
</evidence>
<dbReference type="KEGG" id="cnr:EB819_05950"/>
<proteinExistence type="predicted"/>
<comment type="caution">
    <text evidence="1">The sequence shown here is derived from an EMBL/GenBank/DDBJ whole genome shotgun (WGS) entry which is preliminary data.</text>
</comment>
<sequence>MGAELPRVSVFEADEMVQIQIVKKKLEDVGIACSVSNKYLNNLLSTPTATALKLEVNIHDEQKAFEIIDHYLAEKEN</sequence>
<reference evidence="1 2" key="1">
    <citation type="submission" date="2016-09" db="EMBL/GenBank/DDBJ databases">
        <authorList>
            <person name="Capua I."/>
            <person name="De Benedictis P."/>
            <person name="Joannis T."/>
            <person name="Lombin L.H."/>
            <person name="Cattoli G."/>
        </authorList>
    </citation>
    <scope>NUCLEOTIDE SEQUENCE [LARGE SCALE GENOMIC DNA]</scope>
    <source>
        <strain evidence="1 2">NRS-1</strain>
    </source>
</reference>
<evidence type="ECO:0000313" key="2">
    <source>
        <dbReference type="Proteomes" id="UP000095601"/>
    </source>
</evidence>
<dbReference type="Proteomes" id="UP000095601">
    <property type="component" value="Unassembled WGS sequence"/>
</dbReference>
<evidence type="ECO:0008006" key="3">
    <source>
        <dbReference type="Google" id="ProtNLM"/>
    </source>
</evidence>
<name>A0A1E5UHN8_9FLAO</name>
<dbReference type="STRING" id="237258.SAMN04489756_102156"/>
<organism evidence="1 2">
    <name type="scientific">Cloacibacterium normanense</name>
    <dbReference type="NCBI Taxonomy" id="237258"/>
    <lineage>
        <taxon>Bacteria</taxon>
        <taxon>Pseudomonadati</taxon>
        <taxon>Bacteroidota</taxon>
        <taxon>Flavobacteriia</taxon>
        <taxon>Flavobacteriales</taxon>
        <taxon>Weeksellaceae</taxon>
    </lineage>
</organism>
<dbReference type="AlphaFoldDB" id="A0A1E5UHN8"/>
<gene>
    <name evidence="1" type="ORF">BHF72_1062</name>
</gene>
<dbReference type="OrthoDB" id="1273879at2"/>